<sequence>MVVEETTGRRRRAPAMSVEARRAAIIRSTLPLLAEHGVKVSTSQIAKAAGIAEGTVFRAFADKRELLTACFEAALRVDDLVDQLTAIQVTGPLTTRLTAAATTVDTYFHRMGTVLSALATSGFHLDDAEQRKKKTDAEHLSHLRPVLKAVAGLLEPDAGRLRVRPVQAARYLIGLIVSSGLGGLPQKLTEPEIAEVVDVLVHGAFTTDIHSLGEGPQDR</sequence>
<comment type="caution">
    <text evidence="6">The sequence shown here is derived from an EMBL/GenBank/DDBJ whole genome shotgun (WGS) entry which is preliminary data.</text>
</comment>
<evidence type="ECO:0000259" key="5">
    <source>
        <dbReference type="PROSITE" id="PS50977"/>
    </source>
</evidence>
<accession>A0ABS5ACC9</accession>
<dbReference type="Pfam" id="PF00440">
    <property type="entry name" value="TetR_N"/>
    <property type="match status" value="1"/>
</dbReference>
<feature type="DNA-binding region" description="H-T-H motif" evidence="4">
    <location>
        <begin position="41"/>
        <end position="60"/>
    </location>
</feature>
<protein>
    <submittedName>
        <fullName evidence="6">AcrR family transcriptional regulator</fullName>
    </submittedName>
</protein>
<keyword evidence="7" id="KW-1185">Reference proteome</keyword>
<reference evidence="6 7" key="1">
    <citation type="submission" date="2021-03" db="EMBL/GenBank/DDBJ databases">
        <title>Sequencing the genomes of 1000 actinobacteria strains.</title>
        <authorList>
            <person name="Klenk H.-P."/>
        </authorList>
    </citation>
    <scope>NUCLEOTIDE SEQUENCE [LARGE SCALE GENOMIC DNA]</scope>
    <source>
        <strain evidence="6 7">DSM 44580</strain>
    </source>
</reference>
<proteinExistence type="predicted"/>
<name>A0ABS5ACC9_9PSEU</name>
<organism evidence="6 7">
    <name type="scientific">Crossiella equi</name>
    <dbReference type="NCBI Taxonomy" id="130796"/>
    <lineage>
        <taxon>Bacteria</taxon>
        <taxon>Bacillati</taxon>
        <taxon>Actinomycetota</taxon>
        <taxon>Actinomycetes</taxon>
        <taxon>Pseudonocardiales</taxon>
        <taxon>Pseudonocardiaceae</taxon>
        <taxon>Crossiella</taxon>
    </lineage>
</organism>
<evidence type="ECO:0000313" key="7">
    <source>
        <dbReference type="Proteomes" id="UP001519363"/>
    </source>
</evidence>
<keyword evidence="3" id="KW-0804">Transcription</keyword>
<dbReference type="Proteomes" id="UP001519363">
    <property type="component" value="Unassembled WGS sequence"/>
</dbReference>
<dbReference type="PROSITE" id="PS50977">
    <property type="entry name" value="HTH_TETR_2"/>
    <property type="match status" value="1"/>
</dbReference>
<dbReference type="InterPro" id="IPR009057">
    <property type="entry name" value="Homeodomain-like_sf"/>
</dbReference>
<dbReference type="PANTHER" id="PTHR30055:SF238">
    <property type="entry name" value="MYCOFACTOCIN BIOSYNTHESIS TRANSCRIPTIONAL REGULATOR MFTR-RELATED"/>
    <property type="match status" value="1"/>
</dbReference>
<evidence type="ECO:0000256" key="1">
    <source>
        <dbReference type="ARBA" id="ARBA00023015"/>
    </source>
</evidence>
<dbReference type="RefSeq" id="WP_209707022.1">
    <property type="nucleotide sequence ID" value="NZ_JAGIOO010000001.1"/>
</dbReference>
<keyword evidence="2 4" id="KW-0238">DNA-binding</keyword>
<feature type="domain" description="HTH tetR-type" evidence="5">
    <location>
        <begin position="19"/>
        <end position="78"/>
    </location>
</feature>
<evidence type="ECO:0000313" key="6">
    <source>
        <dbReference type="EMBL" id="MBP2474245.1"/>
    </source>
</evidence>
<dbReference type="PROSITE" id="PS01081">
    <property type="entry name" value="HTH_TETR_1"/>
    <property type="match status" value="1"/>
</dbReference>
<dbReference type="Gene3D" id="1.10.357.10">
    <property type="entry name" value="Tetracycline Repressor, domain 2"/>
    <property type="match status" value="1"/>
</dbReference>
<evidence type="ECO:0000256" key="4">
    <source>
        <dbReference type="PROSITE-ProRule" id="PRU00335"/>
    </source>
</evidence>
<dbReference type="SUPFAM" id="SSF46689">
    <property type="entry name" value="Homeodomain-like"/>
    <property type="match status" value="1"/>
</dbReference>
<keyword evidence="1" id="KW-0805">Transcription regulation</keyword>
<gene>
    <name evidence="6" type="ORF">JOF53_003117</name>
</gene>
<dbReference type="InterPro" id="IPR050109">
    <property type="entry name" value="HTH-type_TetR-like_transc_reg"/>
</dbReference>
<evidence type="ECO:0000256" key="2">
    <source>
        <dbReference type="ARBA" id="ARBA00023125"/>
    </source>
</evidence>
<dbReference type="EMBL" id="JAGIOO010000001">
    <property type="protein sequence ID" value="MBP2474245.1"/>
    <property type="molecule type" value="Genomic_DNA"/>
</dbReference>
<dbReference type="InterPro" id="IPR001647">
    <property type="entry name" value="HTH_TetR"/>
</dbReference>
<dbReference type="InterPro" id="IPR023772">
    <property type="entry name" value="DNA-bd_HTH_TetR-type_CS"/>
</dbReference>
<dbReference type="PANTHER" id="PTHR30055">
    <property type="entry name" value="HTH-TYPE TRANSCRIPTIONAL REGULATOR RUTR"/>
    <property type="match status" value="1"/>
</dbReference>
<dbReference type="PRINTS" id="PR00455">
    <property type="entry name" value="HTHTETR"/>
</dbReference>
<evidence type="ECO:0000256" key="3">
    <source>
        <dbReference type="ARBA" id="ARBA00023163"/>
    </source>
</evidence>